<keyword evidence="5" id="KW-1185">Reference proteome</keyword>
<dbReference type="InterPro" id="IPR002182">
    <property type="entry name" value="NB-ARC"/>
</dbReference>
<dbReference type="GO" id="GO:0043531">
    <property type="term" value="F:ADP binding"/>
    <property type="evidence" value="ECO:0007669"/>
    <property type="project" value="InterPro"/>
</dbReference>
<keyword evidence="4" id="KW-0378">Hydrolase</keyword>
<dbReference type="PANTHER" id="PTHR36766">
    <property type="entry name" value="PLANT BROAD-SPECTRUM MILDEW RESISTANCE PROTEIN RPW8"/>
    <property type="match status" value="1"/>
</dbReference>
<evidence type="ECO:0000313" key="5">
    <source>
        <dbReference type="Proteomes" id="UP000215914"/>
    </source>
</evidence>
<dbReference type="InterPro" id="IPR027417">
    <property type="entry name" value="P-loop_NTPase"/>
</dbReference>
<evidence type="ECO:0000259" key="3">
    <source>
        <dbReference type="Pfam" id="PF00931"/>
    </source>
</evidence>
<dbReference type="Gene3D" id="1.10.8.430">
    <property type="entry name" value="Helical domain of apoptotic protease-activating factors"/>
    <property type="match status" value="1"/>
</dbReference>
<feature type="domain" description="NB-ARC" evidence="3">
    <location>
        <begin position="1"/>
        <end position="55"/>
    </location>
</feature>
<dbReference type="AlphaFoldDB" id="A0A9K3EK74"/>
<dbReference type="GO" id="GO:0016787">
    <property type="term" value="F:hydrolase activity"/>
    <property type="evidence" value="ECO:0007669"/>
    <property type="project" value="UniProtKB-KW"/>
</dbReference>
<evidence type="ECO:0000313" key="4">
    <source>
        <dbReference type="EMBL" id="KAF5775276.1"/>
    </source>
</evidence>
<dbReference type="PANTHER" id="PTHR36766:SF61">
    <property type="entry name" value="NB-ARC DOMAIN DISEASE RESISTANCE PROTEIN"/>
    <property type="match status" value="1"/>
</dbReference>
<evidence type="ECO:0000256" key="1">
    <source>
        <dbReference type="ARBA" id="ARBA00022614"/>
    </source>
</evidence>
<comment type="caution">
    <text evidence="4">The sequence shown here is derived from an EMBL/GenBank/DDBJ whole genome shotgun (WGS) entry which is preliminary data.</text>
</comment>
<dbReference type="Pfam" id="PF00931">
    <property type="entry name" value="NB-ARC"/>
    <property type="match status" value="1"/>
</dbReference>
<keyword evidence="2" id="KW-0611">Plant defense</keyword>
<name>A0A9K3EK74_HELAN</name>
<dbReference type="SUPFAM" id="SSF52540">
    <property type="entry name" value="P-loop containing nucleoside triphosphate hydrolases"/>
    <property type="match status" value="1"/>
</dbReference>
<reference evidence="4" key="1">
    <citation type="journal article" date="2017" name="Nature">
        <title>The sunflower genome provides insights into oil metabolism, flowering and Asterid evolution.</title>
        <authorList>
            <person name="Badouin H."/>
            <person name="Gouzy J."/>
            <person name="Grassa C.J."/>
            <person name="Murat F."/>
            <person name="Staton S.E."/>
            <person name="Cottret L."/>
            <person name="Lelandais-Briere C."/>
            <person name="Owens G.L."/>
            <person name="Carrere S."/>
            <person name="Mayjonade B."/>
            <person name="Legrand L."/>
            <person name="Gill N."/>
            <person name="Kane N.C."/>
            <person name="Bowers J.E."/>
            <person name="Hubner S."/>
            <person name="Bellec A."/>
            <person name="Berard A."/>
            <person name="Berges H."/>
            <person name="Blanchet N."/>
            <person name="Boniface M.C."/>
            <person name="Brunel D."/>
            <person name="Catrice O."/>
            <person name="Chaidir N."/>
            <person name="Claudel C."/>
            <person name="Donnadieu C."/>
            <person name="Faraut T."/>
            <person name="Fievet G."/>
            <person name="Helmstetter N."/>
            <person name="King M."/>
            <person name="Knapp S.J."/>
            <person name="Lai Z."/>
            <person name="Le Paslier M.C."/>
            <person name="Lippi Y."/>
            <person name="Lorenzon L."/>
            <person name="Mandel J.R."/>
            <person name="Marage G."/>
            <person name="Marchand G."/>
            <person name="Marquand E."/>
            <person name="Bret-Mestries E."/>
            <person name="Morien E."/>
            <person name="Nambeesan S."/>
            <person name="Nguyen T."/>
            <person name="Pegot-Espagnet P."/>
            <person name="Pouilly N."/>
            <person name="Raftis F."/>
            <person name="Sallet E."/>
            <person name="Schiex T."/>
            <person name="Thomas J."/>
            <person name="Vandecasteele C."/>
            <person name="Vares D."/>
            <person name="Vear F."/>
            <person name="Vautrin S."/>
            <person name="Crespi M."/>
            <person name="Mangin B."/>
            <person name="Burke J.M."/>
            <person name="Salse J."/>
            <person name="Munos S."/>
            <person name="Vincourt P."/>
            <person name="Rieseberg L.H."/>
            <person name="Langlade N.B."/>
        </authorList>
    </citation>
    <scope>NUCLEOTIDE SEQUENCE</scope>
    <source>
        <tissue evidence="4">Leaves</tissue>
    </source>
</reference>
<dbReference type="Gramene" id="mRNA:HanXRQr2_Chr13g0610311">
    <property type="protein sequence ID" value="mRNA:HanXRQr2_Chr13g0610311"/>
    <property type="gene ID" value="HanXRQr2_Chr13g0610311"/>
</dbReference>
<dbReference type="Proteomes" id="UP000215914">
    <property type="component" value="Unassembled WGS sequence"/>
</dbReference>
<sequence length="174" mass="19674">MGGVGKTTLARLLYDEKQVKDHFELKAWVCGSDEFDSFDISKVIFQYVSEENKKFEDLNLLKCESYEDWETLVGPFHACAPGSKIVITTRKDQLLKKLGCDHLNQLQSLSRDNAMSLFALHALGVNNFDSHLSLKPHAEGIVKKCKGLPLALIAIGRLLRTKKIQRRVLEKCVK</sequence>
<proteinExistence type="predicted"/>
<dbReference type="InterPro" id="IPR042197">
    <property type="entry name" value="Apaf_helical"/>
</dbReference>
<keyword evidence="1" id="KW-0433">Leucine-rich repeat</keyword>
<dbReference type="GO" id="GO:0006952">
    <property type="term" value="P:defense response"/>
    <property type="evidence" value="ECO:0007669"/>
    <property type="project" value="UniProtKB-KW"/>
</dbReference>
<evidence type="ECO:0000256" key="2">
    <source>
        <dbReference type="ARBA" id="ARBA00022821"/>
    </source>
</evidence>
<gene>
    <name evidence="4" type="ORF">HanXRQr2_Chr13g0610311</name>
</gene>
<dbReference type="Gene3D" id="3.40.50.300">
    <property type="entry name" value="P-loop containing nucleotide triphosphate hydrolases"/>
    <property type="match status" value="1"/>
</dbReference>
<reference evidence="4" key="2">
    <citation type="submission" date="2020-06" db="EMBL/GenBank/DDBJ databases">
        <title>Helianthus annuus Genome sequencing and assembly Release 2.</title>
        <authorList>
            <person name="Gouzy J."/>
            <person name="Langlade N."/>
            <person name="Munos S."/>
        </authorList>
    </citation>
    <scope>NUCLEOTIDE SEQUENCE</scope>
    <source>
        <tissue evidence="4">Leaves</tissue>
    </source>
</reference>
<accession>A0A9K3EK74</accession>
<organism evidence="4 5">
    <name type="scientific">Helianthus annuus</name>
    <name type="common">Common sunflower</name>
    <dbReference type="NCBI Taxonomy" id="4232"/>
    <lineage>
        <taxon>Eukaryota</taxon>
        <taxon>Viridiplantae</taxon>
        <taxon>Streptophyta</taxon>
        <taxon>Embryophyta</taxon>
        <taxon>Tracheophyta</taxon>
        <taxon>Spermatophyta</taxon>
        <taxon>Magnoliopsida</taxon>
        <taxon>eudicotyledons</taxon>
        <taxon>Gunneridae</taxon>
        <taxon>Pentapetalae</taxon>
        <taxon>asterids</taxon>
        <taxon>campanulids</taxon>
        <taxon>Asterales</taxon>
        <taxon>Asteraceae</taxon>
        <taxon>Asteroideae</taxon>
        <taxon>Heliantheae alliance</taxon>
        <taxon>Heliantheae</taxon>
        <taxon>Helianthus</taxon>
    </lineage>
</organism>
<dbReference type="EMBL" id="MNCJ02000328">
    <property type="protein sequence ID" value="KAF5775276.1"/>
    <property type="molecule type" value="Genomic_DNA"/>
</dbReference>
<protein>
    <submittedName>
        <fullName evidence="4">P-loop containing nucleoside triphosphate hydrolase</fullName>
    </submittedName>
</protein>